<keyword evidence="2" id="KW-1185">Reference proteome</keyword>
<gene>
    <name evidence="1" type="ORF">H1S01_20455</name>
</gene>
<comment type="caution">
    <text evidence="1">The sequence shown here is derived from an EMBL/GenBank/DDBJ whole genome shotgun (WGS) entry which is preliminary data.</text>
</comment>
<dbReference type="Proteomes" id="UP000617402">
    <property type="component" value="Unassembled WGS sequence"/>
</dbReference>
<sequence>MAFDAFMTIDEALNSNMKFIAIDMSNLKELNDTSKEQILKHLEKYGVKVMEDTFEQLEAKGFYNPQSMSLDGVLLRVEKTDVSNKAVIIEGSKFRSALGSVGIKVVVEYIDGNWKVTKADITRIS</sequence>
<name>A0ABR7T7K7_HELCL</name>
<proteinExistence type="predicted"/>
<dbReference type="RefSeq" id="WP_188042176.1">
    <property type="nucleotide sequence ID" value="NZ_JACVHF010000116.1"/>
</dbReference>
<dbReference type="EMBL" id="JACVHF010000116">
    <property type="protein sequence ID" value="MBC9786764.1"/>
    <property type="molecule type" value="Genomic_DNA"/>
</dbReference>
<protein>
    <submittedName>
        <fullName evidence="1">Uncharacterized protein</fullName>
    </submittedName>
</protein>
<reference evidence="1 2" key="1">
    <citation type="submission" date="2020-07" db="EMBL/GenBank/DDBJ databases">
        <title>Draft whole-genome sequence of Heliobacterium chlorum DSM 3682, type strain.</title>
        <authorList>
            <person name="Kyndt J.A."/>
            <person name="Meyer T.E."/>
            <person name="Imhoff J.F."/>
        </authorList>
    </citation>
    <scope>NUCLEOTIDE SEQUENCE [LARGE SCALE GENOMIC DNA]</scope>
    <source>
        <strain evidence="1 2">DSM 3682</strain>
    </source>
</reference>
<evidence type="ECO:0000313" key="1">
    <source>
        <dbReference type="EMBL" id="MBC9786764.1"/>
    </source>
</evidence>
<accession>A0ABR7T7K7</accession>
<evidence type="ECO:0000313" key="2">
    <source>
        <dbReference type="Proteomes" id="UP000617402"/>
    </source>
</evidence>
<organism evidence="1 2">
    <name type="scientific">Heliobacterium chlorum</name>
    <dbReference type="NCBI Taxonomy" id="2698"/>
    <lineage>
        <taxon>Bacteria</taxon>
        <taxon>Bacillati</taxon>
        <taxon>Bacillota</taxon>
        <taxon>Clostridia</taxon>
        <taxon>Eubacteriales</taxon>
        <taxon>Heliobacteriaceae</taxon>
        <taxon>Heliobacterium</taxon>
    </lineage>
</organism>